<protein>
    <submittedName>
        <fullName evidence="1">Unplaced genomic scaffold GYMLUscaffold_33, whole genome shotgun sequence</fullName>
    </submittedName>
</protein>
<evidence type="ECO:0000313" key="1">
    <source>
        <dbReference type="EMBL" id="KIK59066.1"/>
    </source>
</evidence>
<organism evidence="1 2">
    <name type="scientific">Collybiopsis luxurians FD-317 M1</name>
    <dbReference type="NCBI Taxonomy" id="944289"/>
    <lineage>
        <taxon>Eukaryota</taxon>
        <taxon>Fungi</taxon>
        <taxon>Dikarya</taxon>
        <taxon>Basidiomycota</taxon>
        <taxon>Agaricomycotina</taxon>
        <taxon>Agaricomycetes</taxon>
        <taxon>Agaricomycetidae</taxon>
        <taxon>Agaricales</taxon>
        <taxon>Marasmiineae</taxon>
        <taxon>Omphalotaceae</taxon>
        <taxon>Collybiopsis</taxon>
        <taxon>Collybiopsis luxurians</taxon>
    </lineage>
</organism>
<keyword evidence="2" id="KW-1185">Reference proteome</keyword>
<dbReference type="Proteomes" id="UP000053593">
    <property type="component" value="Unassembled WGS sequence"/>
</dbReference>
<sequence length="733" mass="82440">MPVTLTVAVYQVSPYTYNCVTAEFDTADRDSFARSLRERNRDSRLASLDEAGVYVFLTSPSICIDEKGAEDKINRWMEFFVSNHTKGEVKGVIEIKGNKEGSFVAWPLNRSLEQVSASASWEGFREGPEINCFVLPISSLLQKSFASGEPTQIPASGSGVAVVRDNGKRQRIIEKVVHLRNKIINSTSLPDLENPQSATIIPYPSLQPDSLEGVKKDVEDGLPLLAFRGRSVLASEVIPTLKKLHSVYGHCVFSMSGTYGTGVNYLATGAAVALLAQQYPVIFIPYISGKIPLLIIRDAILLALSNVENGLERWAQEVFDYCESGMMGFIRFCNKMANNQHQRFMFIVLNVDRVSQVEYDDLRQLVAGHLYCFTVDPNSERCRNYNSDTAKSLSLRGGLQDNEVDGWWAQYQAEASPVVIDDDAKDIILTSTGAVPSLLEELFSRVKQTGRFDIDYLQPSADICDLLTQQIEALRMKYPHQIETIQKIIAAALSNAPYFVLGKSYTDKRFIYENDKGCWTCPGLTILKAVRTCSLTLHNFSRYFEINVSLRTIPRIAKNRVMLGFVVEYAISNALAQTGLNIGIGNKRLQIPSNLSMSPVLQTSALGFIQTSQMFVPAKSNHRYVDFVIVSFEKSKKQIQILPVRITIIKNKNQHSDSCSQFFQNDWRAWRDAVKKPSNFKIKWVFLWVLHIEKSQRGCTFHAQDRSHPAYEEWMVDFDSINTDIGLALSKVD</sequence>
<reference evidence="1 2" key="1">
    <citation type="submission" date="2014-04" db="EMBL/GenBank/DDBJ databases">
        <title>Evolutionary Origins and Diversification of the Mycorrhizal Mutualists.</title>
        <authorList>
            <consortium name="DOE Joint Genome Institute"/>
            <consortium name="Mycorrhizal Genomics Consortium"/>
            <person name="Kohler A."/>
            <person name="Kuo A."/>
            <person name="Nagy L.G."/>
            <person name="Floudas D."/>
            <person name="Copeland A."/>
            <person name="Barry K.W."/>
            <person name="Cichocki N."/>
            <person name="Veneault-Fourrey C."/>
            <person name="LaButti K."/>
            <person name="Lindquist E.A."/>
            <person name="Lipzen A."/>
            <person name="Lundell T."/>
            <person name="Morin E."/>
            <person name="Murat C."/>
            <person name="Riley R."/>
            <person name="Ohm R."/>
            <person name="Sun H."/>
            <person name="Tunlid A."/>
            <person name="Henrissat B."/>
            <person name="Grigoriev I.V."/>
            <person name="Hibbett D.S."/>
            <person name="Martin F."/>
        </authorList>
    </citation>
    <scope>NUCLEOTIDE SEQUENCE [LARGE SCALE GENOMIC DNA]</scope>
    <source>
        <strain evidence="1 2">FD-317 M1</strain>
    </source>
</reference>
<dbReference type="OrthoDB" id="3032871at2759"/>
<dbReference type="AlphaFoldDB" id="A0A0D0BUD7"/>
<evidence type="ECO:0000313" key="2">
    <source>
        <dbReference type="Proteomes" id="UP000053593"/>
    </source>
</evidence>
<accession>A0A0D0BUD7</accession>
<dbReference type="EMBL" id="KN834781">
    <property type="protein sequence ID" value="KIK59066.1"/>
    <property type="molecule type" value="Genomic_DNA"/>
</dbReference>
<name>A0A0D0BUD7_9AGAR</name>
<dbReference type="HOGENOM" id="CLU_435485_0_0_1"/>
<gene>
    <name evidence="1" type="ORF">GYMLUDRAFT_245507</name>
</gene>
<proteinExistence type="predicted"/>